<organism evidence="1 2">
    <name type="scientific">Salmonella enterica subsp. enterica serovar Senftenberg str. A4-543</name>
    <dbReference type="NCBI Taxonomy" id="913082"/>
    <lineage>
        <taxon>Bacteria</taxon>
        <taxon>Pseudomonadati</taxon>
        <taxon>Pseudomonadota</taxon>
        <taxon>Gammaproteobacteria</taxon>
        <taxon>Enterobacterales</taxon>
        <taxon>Enterobacteriaceae</taxon>
        <taxon>Salmonella</taxon>
    </lineage>
</organism>
<gene>
    <name evidence="1" type="ORF">LTSESEN_2904</name>
</gene>
<dbReference type="Proteomes" id="UP000005065">
    <property type="component" value="Unassembled WGS sequence"/>
</dbReference>
<proteinExistence type="predicted"/>
<reference evidence="1 2" key="1">
    <citation type="journal article" date="2011" name="BMC Genomics">
        <title>Genome sequencing reveals diversification of virulence factor content and possible host adaptation in distinct subpopulations of Salmonella enterica.</title>
        <authorList>
            <person name="den Bakker H.C."/>
            <person name="Moreno Switt A.I."/>
            <person name="Govoni G."/>
            <person name="Cummings C.A."/>
            <person name="Ranieri M.L."/>
            <person name="Degoricija L."/>
            <person name="Hoelzer K."/>
            <person name="Rodriguez-Rivera L.D."/>
            <person name="Brown S."/>
            <person name="Bolchacova E."/>
            <person name="Furtado M.R."/>
            <person name="Wiedmann M."/>
        </authorList>
    </citation>
    <scope>NUCLEOTIDE SEQUENCE [LARGE SCALE GENOMIC DNA]</scope>
    <source>
        <strain evidence="1 2">A4-543</strain>
    </source>
</reference>
<dbReference type="AlphaFoldDB" id="G5R0V5"/>
<dbReference type="BioCyc" id="SENT913082:G120J-4198-MONOMER"/>
<dbReference type="PATRIC" id="fig|913082.3.peg.2235"/>
<evidence type="ECO:0000313" key="1">
    <source>
        <dbReference type="EMBL" id="EHC87697.1"/>
    </source>
</evidence>
<sequence length="39" mass="4846">MSDNYLIWNIFMSDNYLFLLWQKENIPPHDKVLRLVQYS</sequence>
<protein>
    <submittedName>
        <fullName evidence="1">Uncharacterized protein</fullName>
    </submittedName>
</protein>
<evidence type="ECO:0000313" key="2">
    <source>
        <dbReference type="Proteomes" id="UP000005065"/>
    </source>
</evidence>
<dbReference type="EMBL" id="AFCU01000951">
    <property type="protein sequence ID" value="EHC87697.1"/>
    <property type="molecule type" value="Genomic_DNA"/>
</dbReference>
<name>G5R0V5_SALSE</name>
<accession>G5R0V5</accession>
<comment type="caution">
    <text evidence="1">The sequence shown here is derived from an EMBL/GenBank/DDBJ whole genome shotgun (WGS) entry which is preliminary data.</text>
</comment>